<keyword evidence="10 15" id="KW-1133">Transmembrane helix</keyword>
<reference evidence="16" key="1">
    <citation type="submission" date="2022-01" db="EMBL/GenBank/DDBJ databases">
        <title>Genome Sequence Resource for Two Populations of Ditylenchus destructor, the Migratory Endoparasitic Phytonematode.</title>
        <authorList>
            <person name="Zhang H."/>
            <person name="Lin R."/>
            <person name="Xie B."/>
        </authorList>
    </citation>
    <scope>NUCLEOTIDE SEQUENCE</scope>
    <source>
        <strain evidence="16">BazhouSP</strain>
    </source>
</reference>
<dbReference type="InterPro" id="IPR006875">
    <property type="entry name" value="Sarcoglycan"/>
</dbReference>
<dbReference type="InterPro" id="IPR011990">
    <property type="entry name" value="TPR-like_helical_dom_sf"/>
</dbReference>
<dbReference type="GO" id="GO:0042383">
    <property type="term" value="C:sarcolemma"/>
    <property type="evidence" value="ECO:0007669"/>
    <property type="project" value="UniProtKB-SubCell"/>
</dbReference>
<evidence type="ECO:0000313" key="17">
    <source>
        <dbReference type="Proteomes" id="UP001201812"/>
    </source>
</evidence>
<keyword evidence="7 15" id="KW-0812">Transmembrane</keyword>
<keyword evidence="5" id="KW-1003">Cell membrane</keyword>
<dbReference type="GO" id="GO:0005856">
    <property type="term" value="C:cytoskeleton"/>
    <property type="evidence" value="ECO:0007669"/>
    <property type="project" value="UniProtKB-SubCell"/>
</dbReference>
<evidence type="ECO:0000256" key="7">
    <source>
        <dbReference type="ARBA" id="ARBA00022692"/>
    </source>
</evidence>
<evidence type="ECO:0000256" key="15">
    <source>
        <dbReference type="SAM" id="Phobius"/>
    </source>
</evidence>
<dbReference type="PANTHER" id="PTHR13891:SF1">
    <property type="entry name" value="CYTOCHROME C OXIDASE ASSEMBLY FACTOR 7"/>
    <property type="match status" value="1"/>
</dbReference>
<evidence type="ECO:0000256" key="4">
    <source>
        <dbReference type="ARBA" id="ARBA00008486"/>
    </source>
</evidence>
<keyword evidence="13" id="KW-0325">Glycoprotein</keyword>
<dbReference type="Gene3D" id="1.25.40.10">
    <property type="entry name" value="Tetratricopeptide repeat domain"/>
    <property type="match status" value="1"/>
</dbReference>
<dbReference type="InterPro" id="IPR006597">
    <property type="entry name" value="Sel1-like"/>
</dbReference>
<keyword evidence="6" id="KW-0963">Cytoplasm</keyword>
<evidence type="ECO:0000256" key="11">
    <source>
        <dbReference type="ARBA" id="ARBA00023136"/>
    </source>
</evidence>
<comment type="similarity">
    <text evidence="4">Belongs to the hcp beta-lactamase family.</text>
</comment>
<comment type="subcellular location">
    <subcellularLocation>
        <location evidence="2">Cell membrane</location>
        <location evidence="2">Sarcolemma</location>
        <topology evidence="2">Single-pass type II membrane protein</topology>
    </subcellularLocation>
    <subcellularLocation>
        <location evidence="1">Cytoplasm</location>
        <location evidence="1">Cytoskeleton</location>
    </subcellularLocation>
</comment>
<gene>
    <name evidence="16" type="ORF">DdX_01571</name>
</gene>
<evidence type="ECO:0000256" key="6">
    <source>
        <dbReference type="ARBA" id="ARBA00022490"/>
    </source>
</evidence>
<comment type="caution">
    <text evidence="16">The sequence shown here is derived from an EMBL/GenBank/DDBJ whole genome shotgun (WGS) entry which is preliminary data.</text>
</comment>
<dbReference type="GO" id="GO:0005758">
    <property type="term" value="C:mitochondrial intermembrane space"/>
    <property type="evidence" value="ECO:0007669"/>
    <property type="project" value="TreeGrafter"/>
</dbReference>
<evidence type="ECO:0000256" key="8">
    <source>
        <dbReference type="ARBA" id="ARBA00022737"/>
    </source>
</evidence>
<keyword evidence="9" id="KW-0735">Signal-anchor</keyword>
<keyword evidence="11 15" id="KW-0472">Membrane</keyword>
<evidence type="ECO:0000256" key="1">
    <source>
        <dbReference type="ARBA" id="ARBA00004245"/>
    </source>
</evidence>
<evidence type="ECO:0000256" key="12">
    <source>
        <dbReference type="ARBA" id="ARBA00023157"/>
    </source>
</evidence>
<dbReference type="SUPFAM" id="SSF81901">
    <property type="entry name" value="HCP-like"/>
    <property type="match status" value="1"/>
</dbReference>
<name>A0AAD4RDU3_9BILA</name>
<comment type="similarity">
    <text evidence="3">Belongs to the sarcoglycan beta/delta/gamma/zeta family.</text>
</comment>
<evidence type="ECO:0000313" key="16">
    <source>
        <dbReference type="EMBL" id="KAI1729337.1"/>
    </source>
</evidence>
<evidence type="ECO:0000256" key="2">
    <source>
        <dbReference type="ARBA" id="ARBA00004274"/>
    </source>
</evidence>
<evidence type="ECO:0000256" key="10">
    <source>
        <dbReference type="ARBA" id="ARBA00022989"/>
    </source>
</evidence>
<keyword evidence="14" id="KW-0206">Cytoskeleton</keyword>
<evidence type="ECO:0000256" key="5">
    <source>
        <dbReference type="ARBA" id="ARBA00022475"/>
    </source>
</evidence>
<evidence type="ECO:0000256" key="3">
    <source>
        <dbReference type="ARBA" id="ARBA00007574"/>
    </source>
</evidence>
<dbReference type="SMART" id="SM00671">
    <property type="entry name" value="SEL1"/>
    <property type="match status" value="4"/>
</dbReference>
<sequence>MGQSSSKKDPVLLEEGLTMEEIQAEREEYVNNLKIEYQYSCYEEKDADGCHLLGEYMEAIEKNANKAFELFQRNCEQNQHTTSCYRYALYLMGGKVCESSMTKALKPAKIACDGKKPEACKLLSLIHWNGESDRAADSKKAEEYMKRACDMDNSDACGFLHSWYLGPEHMLKYNPNRKPHMGHLERDVEKAVHYGDKACNFGSGIACRSMSRLYYVGDGVAKDKDKGNGNLINFYKKPMNPSSPRYLRRQSSSDANGYVPPYGRESIHTTADEEHLRVTGLRRKKLMTLMIWLGVLTLLVIILFAINITLIRVLQMRYQGMTWLRFHTYSDDKNGNSQVSSVHFTAQKIDLGHVVANSGKVLGTRDKRLIIHGSRVIVNTKENGTRLVLQDGLCRLENVEQFQVVSGINGKTLFSAQHPLVTIDRKIKQIAAKGMITNKIRSPVNENLKIETENANLRGNEGIQLDSKAFNATAKTTLLLKTSKDGSIRFNGKKIHIGNRWKVLSLSTSPALTASVDAFRVCVCQSTRPKLFIVNGNKPCSAPATVCP</sequence>
<dbReference type="Pfam" id="PF08238">
    <property type="entry name" value="Sel1"/>
    <property type="match status" value="4"/>
</dbReference>
<keyword evidence="12" id="KW-1015">Disulfide bond</keyword>
<protein>
    <submittedName>
        <fullName evidence="16">Sarcoglycan complex subunit protein domain-containing protein</fullName>
    </submittedName>
</protein>
<dbReference type="PANTHER" id="PTHR13891">
    <property type="entry name" value="CYTOCHROME C OXIDASE ASSEMBLY FACTOR 7"/>
    <property type="match status" value="1"/>
</dbReference>
<organism evidence="16 17">
    <name type="scientific">Ditylenchus destructor</name>
    <dbReference type="NCBI Taxonomy" id="166010"/>
    <lineage>
        <taxon>Eukaryota</taxon>
        <taxon>Metazoa</taxon>
        <taxon>Ecdysozoa</taxon>
        <taxon>Nematoda</taxon>
        <taxon>Chromadorea</taxon>
        <taxon>Rhabditida</taxon>
        <taxon>Tylenchina</taxon>
        <taxon>Tylenchomorpha</taxon>
        <taxon>Sphaerularioidea</taxon>
        <taxon>Anguinidae</taxon>
        <taxon>Anguininae</taxon>
        <taxon>Ditylenchus</taxon>
    </lineage>
</organism>
<dbReference type="Pfam" id="PF04790">
    <property type="entry name" value="Sarcoglycan_1"/>
    <property type="match status" value="1"/>
</dbReference>
<evidence type="ECO:0000256" key="13">
    <source>
        <dbReference type="ARBA" id="ARBA00023180"/>
    </source>
</evidence>
<feature type="transmembrane region" description="Helical" evidence="15">
    <location>
        <begin position="289"/>
        <end position="311"/>
    </location>
</feature>
<keyword evidence="17" id="KW-1185">Reference proteome</keyword>
<dbReference type="Proteomes" id="UP001201812">
    <property type="component" value="Unassembled WGS sequence"/>
</dbReference>
<dbReference type="AlphaFoldDB" id="A0AAD4RDU3"/>
<dbReference type="GO" id="GO:0016012">
    <property type="term" value="C:sarcoglycan complex"/>
    <property type="evidence" value="ECO:0007669"/>
    <property type="project" value="InterPro"/>
</dbReference>
<dbReference type="EMBL" id="JAKKPZ010000001">
    <property type="protein sequence ID" value="KAI1729337.1"/>
    <property type="molecule type" value="Genomic_DNA"/>
</dbReference>
<accession>A0AAD4RDU3</accession>
<evidence type="ECO:0000256" key="9">
    <source>
        <dbReference type="ARBA" id="ARBA00022968"/>
    </source>
</evidence>
<dbReference type="InterPro" id="IPR040239">
    <property type="entry name" value="HcpB-like"/>
</dbReference>
<keyword evidence="8" id="KW-0677">Repeat</keyword>
<evidence type="ECO:0000256" key="14">
    <source>
        <dbReference type="ARBA" id="ARBA00023212"/>
    </source>
</evidence>
<proteinExistence type="inferred from homology"/>